<feature type="compositionally biased region" description="Polar residues" evidence="1">
    <location>
        <begin position="246"/>
        <end position="256"/>
    </location>
</feature>
<accession>A0A840F0J4</accession>
<organism evidence="3 4">
    <name type="scientific">Gordonia humi</name>
    <dbReference type="NCBI Taxonomy" id="686429"/>
    <lineage>
        <taxon>Bacteria</taxon>
        <taxon>Bacillati</taxon>
        <taxon>Actinomycetota</taxon>
        <taxon>Actinomycetes</taxon>
        <taxon>Mycobacteriales</taxon>
        <taxon>Gordoniaceae</taxon>
        <taxon>Gordonia</taxon>
    </lineage>
</organism>
<dbReference type="EMBL" id="JACIFP010000001">
    <property type="protein sequence ID" value="MBB4137392.1"/>
    <property type="molecule type" value="Genomic_DNA"/>
</dbReference>
<reference evidence="3 4" key="1">
    <citation type="submission" date="2020-08" db="EMBL/GenBank/DDBJ databases">
        <title>Sequencing the genomes of 1000 actinobacteria strains.</title>
        <authorList>
            <person name="Klenk H.-P."/>
        </authorList>
    </citation>
    <scope>NUCLEOTIDE SEQUENCE [LARGE SCALE GENOMIC DNA]</scope>
    <source>
        <strain evidence="3 4">DSM 45298</strain>
    </source>
</reference>
<dbReference type="RefSeq" id="WP_183372250.1">
    <property type="nucleotide sequence ID" value="NZ_BAABHL010000126.1"/>
</dbReference>
<feature type="compositionally biased region" description="Low complexity" evidence="1">
    <location>
        <begin position="46"/>
        <end position="57"/>
    </location>
</feature>
<comment type="caution">
    <text evidence="3">The sequence shown here is derived from an EMBL/GenBank/DDBJ whole genome shotgun (WGS) entry which is preliminary data.</text>
</comment>
<evidence type="ECO:0000313" key="3">
    <source>
        <dbReference type="EMBL" id="MBB4137392.1"/>
    </source>
</evidence>
<keyword evidence="2" id="KW-1133">Transmembrane helix</keyword>
<evidence type="ECO:0000313" key="4">
    <source>
        <dbReference type="Proteomes" id="UP000551501"/>
    </source>
</evidence>
<sequence length="281" mass="28557">MSDSTTAPKGADHDAAGVGVLDKPATTALAEEAVDLAGSKRSRRGATTSVSATAADDSAPEAKTSSVTGRTISVKVIASAVAGLVVVAALAVLIWLVVSKSSEVDDLKAANAADAHAEQIALDYAAGAADMSYEDTQGWLTRLTANTTPELGTRLRNAASQMEQLLRPLQWSSTSSPIAAKVTSVDGDVYKVDAFVGILTKNVQAPADGIETTATYKLTIDRGQDWKITAITSNGTSLDADGAQTEAPQSDAQQTEAPQTPAPVAPGAPTAGQDAPAAPGN</sequence>
<feature type="region of interest" description="Disordered" evidence="1">
    <location>
        <begin position="237"/>
        <end position="281"/>
    </location>
</feature>
<evidence type="ECO:0000256" key="2">
    <source>
        <dbReference type="SAM" id="Phobius"/>
    </source>
</evidence>
<gene>
    <name evidence="3" type="ORF">BKA16_003944</name>
</gene>
<proteinExistence type="predicted"/>
<keyword evidence="4" id="KW-1185">Reference proteome</keyword>
<evidence type="ECO:0000256" key="1">
    <source>
        <dbReference type="SAM" id="MobiDB-lite"/>
    </source>
</evidence>
<feature type="transmembrane region" description="Helical" evidence="2">
    <location>
        <begin position="76"/>
        <end position="98"/>
    </location>
</feature>
<keyword evidence="2" id="KW-0472">Membrane</keyword>
<feature type="region of interest" description="Disordered" evidence="1">
    <location>
        <begin position="34"/>
        <end position="65"/>
    </location>
</feature>
<protein>
    <submittedName>
        <fullName evidence="3">Mce-associated membrane protein</fullName>
    </submittedName>
</protein>
<name>A0A840F0J4_9ACTN</name>
<dbReference type="AlphaFoldDB" id="A0A840F0J4"/>
<keyword evidence="2" id="KW-0812">Transmembrane</keyword>
<dbReference type="Proteomes" id="UP000551501">
    <property type="component" value="Unassembled WGS sequence"/>
</dbReference>